<dbReference type="SUPFAM" id="SSF49503">
    <property type="entry name" value="Cupredoxins"/>
    <property type="match status" value="1"/>
</dbReference>
<dbReference type="PROSITE" id="PS51007">
    <property type="entry name" value="CYTC"/>
    <property type="match status" value="1"/>
</dbReference>
<evidence type="ECO:0000256" key="2">
    <source>
        <dbReference type="ARBA" id="ARBA00007866"/>
    </source>
</evidence>
<dbReference type="PANTHER" id="PTHR22888">
    <property type="entry name" value="CYTOCHROME C OXIDASE, SUBUNIT II"/>
    <property type="match status" value="1"/>
</dbReference>
<feature type="transmembrane region" description="Helical" evidence="17">
    <location>
        <begin position="23"/>
        <end position="51"/>
    </location>
</feature>
<dbReference type="InterPro" id="IPR045187">
    <property type="entry name" value="CcO_II"/>
</dbReference>
<evidence type="ECO:0000256" key="8">
    <source>
        <dbReference type="ARBA" id="ARBA00022982"/>
    </source>
</evidence>
<evidence type="ECO:0000313" key="20">
    <source>
        <dbReference type="EMBL" id="KGM55203.1"/>
    </source>
</evidence>
<keyword evidence="21" id="KW-1185">Reference proteome</keyword>
<keyword evidence="4 16" id="KW-0349">Heme</keyword>
<evidence type="ECO:0000256" key="12">
    <source>
        <dbReference type="ARBA" id="ARBA00023136"/>
    </source>
</evidence>
<evidence type="ECO:0000256" key="5">
    <source>
        <dbReference type="ARBA" id="ARBA00022660"/>
    </source>
</evidence>
<keyword evidence="9 17" id="KW-1133">Transmembrane helix</keyword>
<evidence type="ECO:0000256" key="10">
    <source>
        <dbReference type="ARBA" id="ARBA00023004"/>
    </source>
</evidence>
<keyword evidence="8" id="KW-0249">Electron transport</keyword>
<evidence type="ECO:0000256" key="3">
    <source>
        <dbReference type="ARBA" id="ARBA00022448"/>
    </source>
</evidence>
<gene>
    <name evidence="20" type="ORF">N799_03975</name>
</gene>
<dbReference type="InterPro" id="IPR002429">
    <property type="entry name" value="CcO_II-like_C"/>
</dbReference>
<dbReference type="InterPro" id="IPR034236">
    <property type="entry name" value="CuRO_CcO_Caa3_II"/>
</dbReference>
<dbReference type="InterPro" id="IPR008972">
    <property type="entry name" value="Cupredoxin"/>
</dbReference>
<accession>A0A0A0EYQ8</accession>
<dbReference type="PROSITE" id="PS00078">
    <property type="entry name" value="COX2"/>
    <property type="match status" value="1"/>
</dbReference>
<organism evidence="20 21">
    <name type="scientific">Lysobacter arseniciresistens ZS79</name>
    <dbReference type="NCBI Taxonomy" id="913325"/>
    <lineage>
        <taxon>Bacteria</taxon>
        <taxon>Pseudomonadati</taxon>
        <taxon>Pseudomonadota</taxon>
        <taxon>Gammaproteobacteria</taxon>
        <taxon>Lysobacterales</taxon>
        <taxon>Lysobacteraceae</taxon>
        <taxon>Novilysobacter</taxon>
    </lineage>
</organism>
<keyword evidence="10 16" id="KW-0408">Iron</keyword>
<protein>
    <recommendedName>
        <fullName evidence="14">Cytochrome aa3 subunit 2</fullName>
    </recommendedName>
</protein>
<dbReference type="PROSITE" id="PS50857">
    <property type="entry name" value="COX2_CUA"/>
    <property type="match status" value="1"/>
</dbReference>
<dbReference type="STRING" id="913325.N799_03975"/>
<comment type="similarity">
    <text evidence="2">Belongs to the cytochrome c oxidase subunit 2 family.</text>
</comment>
<dbReference type="GO" id="GO:0016491">
    <property type="term" value="F:oxidoreductase activity"/>
    <property type="evidence" value="ECO:0007669"/>
    <property type="project" value="InterPro"/>
</dbReference>
<dbReference type="GO" id="GO:0005507">
    <property type="term" value="F:copper ion binding"/>
    <property type="evidence" value="ECO:0007669"/>
    <property type="project" value="InterPro"/>
</dbReference>
<dbReference type="AlphaFoldDB" id="A0A0A0EYQ8"/>
<keyword evidence="5" id="KW-0679">Respiratory chain</keyword>
<proteinExistence type="inferred from homology"/>
<feature type="domain" description="Cytochrome c" evidence="19">
    <location>
        <begin position="224"/>
        <end position="316"/>
    </location>
</feature>
<evidence type="ECO:0000256" key="6">
    <source>
        <dbReference type="ARBA" id="ARBA00022692"/>
    </source>
</evidence>
<dbReference type="CDD" id="cd04213">
    <property type="entry name" value="CuRO_CcO_Caa3_II"/>
    <property type="match status" value="1"/>
</dbReference>
<dbReference type="Pfam" id="PF00034">
    <property type="entry name" value="Cytochrom_C"/>
    <property type="match status" value="1"/>
</dbReference>
<evidence type="ECO:0000256" key="1">
    <source>
        <dbReference type="ARBA" id="ARBA00004141"/>
    </source>
</evidence>
<reference evidence="20 21" key="1">
    <citation type="journal article" date="2015" name="Stand. Genomic Sci.">
        <title>Genomic information of the arsenic-resistant bacterium Lysobacter arseniciresistens type strain ZS79(T) and comparison of Lysobacter draft genomes.</title>
        <authorList>
            <person name="Liu L."/>
            <person name="Zhang S."/>
            <person name="Luo M."/>
            <person name="Wang G."/>
        </authorList>
    </citation>
    <scope>NUCLEOTIDE SEQUENCE [LARGE SCALE GENOMIC DNA]</scope>
    <source>
        <strain evidence="20 21">ZS79</strain>
    </source>
</reference>
<dbReference type="eggNOG" id="COG2010">
    <property type="taxonomic scope" value="Bacteria"/>
</dbReference>
<dbReference type="eggNOG" id="COG1622">
    <property type="taxonomic scope" value="Bacteria"/>
</dbReference>
<evidence type="ECO:0000259" key="19">
    <source>
        <dbReference type="PROSITE" id="PS51007"/>
    </source>
</evidence>
<name>A0A0A0EYQ8_9GAMM</name>
<comment type="function">
    <text evidence="13">Subunits I and II form the functional core of the enzyme complex. Electrons originating in cytochrome c are transferred via heme a and Cu(A) to the binuclear center formed by heme a3 and Cu(B).</text>
</comment>
<dbReference type="InterPro" id="IPR009056">
    <property type="entry name" value="Cyt_c-like_dom"/>
</dbReference>
<evidence type="ECO:0000256" key="17">
    <source>
        <dbReference type="SAM" id="Phobius"/>
    </source>
</evidence>
<comment type="caution">
    <text evidence="20">The sequence shown here is derived from an EMBL/GenBank/DDBJ whole genome shotgun (WGS) entry which is preliminary data.</text>
</comment>
<comment type="subcellular location">
    <subcellularLocation>
        <location evidence="1">Membrane</location>
        <topology evidence="1">Multi-pass membrane protein</topology>
    </subcellularLocation>
</comment>
<feature type="domain" description="Cytochrome oxidase subunit II copper A binding" evidence="18">
    <location>
        <begin position="97"/>
        <end position="213"/>
    </location>
</feature>
<evidence type="ECO:0000256" key="7">
    <source>
        <dbReference type="ARBA" id="ARBA00022723"/>
    </source>
</evidence>
<sequence length="316" mass="33538">MLLAGCDGPASALDPAGRGAADIAVLFTIMAVGAAVVWAVVVAIALYAGLLNPRPHSRRSARWLILGGGVIVPTVTLAALLLYGLVLMPQLREPPPAGGLRIDVSGEQWWWRVAYHLPGHDAPVTLANEIRLPVGERTEFRLSSPDVIHSFWIPALGGKLDNIPGRTTTLVLEPTRTGTYRGICAEYCGSSHARMEFHAVVMERPAFDRWLAAQAAPARPPATTLEQRGAEAFLTHGCAACHAIRGTPAAGVVGPDLTHVGSRLGLAAGTLPNDPDAFRAWVAHPDAFKPDVPMPAFAMLPDDDLDAIAAYLESLQ</sequence>
<dbReference type="InterPro" id="IPR036909">
    <property type="entry name" value="Cyt_c-like_dom_sf"/>
</dbReference>
<evidence type="ECO:0000256" key="15">
    <source>
        <dbReference type="ARBA" id="ARBA00047816"/>
    </source>
</evidence>
<dbReference type="GO" id="GO:0016020">
    <property type="term" value="C:membrane"/>
    <property type="evidence" value="ECO:0007669"/>
    <property type="project" value="UniProtKB-SubCell"/>
</dbReference>
<comment type="catalytic activity">
    <reaction evidence="15">
        <text>4 Fe(II)-[cytochrome c] + O2 + 8 H(+)(in) = 4 Fe(III)-[cytochrome c] + 2 H2O + 4 H(+)(out)</text>
        <dbReference type="Rhea" id="RHEA:11436"/>
        <dbReference type="Rhea" id="RHEA-COMP:10350"/>
        <dbReference type="Rhea" id="RHEA-COMP:14399"/>
        <dbReference type="ChEBI" id="CHEBI:15377"/>
        <dbReference type="ChEBI" id="CHEBI:15378"/>
        <dbReference type="ChEBI" id="CHEBI:15379"/>
        <dbReference type="ChEBI" id="CHEBI:29033"/>
        <dbReference type="ChEBI" id="CHEBI:29034"/>
        <dbReference type="EC" id="7.1.1.9"/>
    </reaction>
</comment>
<dbReference type="SUPFAM" id="SSF46626">
    <property type="entry name" value="Cytochrome c"/>
    <property type="match status" value="1"/>
</dbReference>
<keyword evidence="11" id="KW-0186">Copper</keyword>
<feature type="transmembrane region" description="Helical" evidence="17">
    <location>
        <begin position="63"/>
        <end position="86"/>
    </location>
</feature>
<evidence type="ECO:0000256" key="13">
    <source>
        <dbReference type="ARBA" id="ARBA00024688"/>
    </source>
</evidence>
<dbReference type="GO" id="GO:0020037">
    <property type="term" value="F:heme binding"/>
    <property type="evidence" value="ECO:0007669"/>
    <property type="project" value="InterPro"/>
</dbReference>
<dbReference type="NCBIfam" id="TIGR02866">
    <property type="entry name" value="CoxB"/>
    <property type="match status" value="1"/>
</dbReference>
<keyword evidence="3" id="KW-0813">Transport</keyword>
<evidence type="ECO:0000313" key="21">
    <source>
        <dbReference type="Proteomes" id="UP000029989"/>
    </source>
</evidence>
<evidence type="ECO:0000256" key="9">
    <source>
        <dbReference type="ARBA" id="ARBA00022989"/>
    </source>
</evidence>
<dbReference type="InterPro" id="IPR014222">
    <property type="entry name" value="Cyt_c_oxidase_su2"/>
</dbReference>
<dbReference type="Proteomes" id="UP000029989">
    <property type="component" value="Unassembled WGS sequence"/>
</dbReference>
<dbReference type="PANTHER" id="PTHR22888:SF9">
    <property type="entry name" value="CYTOCHROME C OXIDASE SUBUNIT 2"/>
    <property type="match status" value="1"/>
</dbReference>
<keyword evidence="6 17" id="KW-0812">Transmembrane</keyword>
<evidence type="ECO:0000256" key="14">
    <source>
        <dbReference type="ARBA" id="ARBA00031399"/>
    </source>
</evidence>
<evidence type="ECO:0000259" key="18">
    <source>
        <dbReference type="PROSITE" id="PS50857"/>
    </source>
</evidence>
<keyword evidence="12 17" id="KW-0472">Membrane</keyword>
<evidence type="ECO:0000256" key="4">
    <source>
        <dbReference type="ARBA" id="ARBA00022617"/>
    </source>
</evidence>
<dbReference type="Gene3D" id="2.60.40.420">
    <property type="entry name" value="Cupredoxins - blue copper proteins"/>
    <property type="match status" value="1"/>
</dbReference>
<dbReference type="InterPro" id="IPR001505">
    <property type="entry name" value="Copper_CuA"/>
</dbReference>
<keyword evidence="7 16" id="KW-0479">Metal-binding</keyword>
<dbReference type="GO" id="GO:0004129">
    <property type="term" value="F:cytochrome-c oxidase activity"/>
    <property type="evidence" value="ECO:0007669"/>
    <property type="project" value="UniProtKB-EC"/>
</dbReference>
<dbReference type="Pfam" id="PF00116">
    <property type="entry name" value="COX2"/>
    <property type="match status" value="1"/>
</dbReference>
<dbReference type="EMBL" id="AVPT01000020">
    <property type="protein sequence ID" value="KGM55203.1"/>
    <property type="molecule type" value="Genomic_DNA"/>
</dbReference>
<evidence type="ECO:0000256" key="16">
    <source>
        <dbReference type="PROSITE-ProRule" id="PRU00433"/>
    </source>
</evidence>
<dbReference type="OrthoDB" id="9781261at2"/>
<evidence type="ECO:0000256" key="11">
    <source>
        <dbReference type="ARBA" id="ARBA00023008"/>
    </source>
</evidence>
<dbReference type="GO" id="GO:0042773">
    <property type="term" value="P:ATP synthesis coupled electron transport"/>
    <property type="evidence" value="ECO:0007669"/>
    <property type="project" value="TreeGrafter"/>
</dbReference>